<dbReference type="GO" id="GO:0032993">
    <property type="term" value="C:protein-DNA complex"/>
    <property type="evidence" value="ECO:0007669"/>
    <property type="project" value="TreeGrafter"/>
</dbReference>
<dbReference type="InterPro" id="IPR005119">
    <property type="entry name" value="LysR_subst-bd"/>
</dbReference>
<dbReference type="GO" id="GO:0003700">
    <property type="term" value="F:DNA-binding transcription factor activity"/>
    <property type="evidence" value="ECO:0007669"/>
    <property type="project" value="InterPro"/>
</dbReference>
<keyword evidence="4" id="KW-0804">Transcription</keyword>
<dbReference type="AlphaFoldDB" id="A0A3A9ZAB4"/>
<dbReference type="Pfam" id="PF03466">
    <property type="entry name" value="LysR_substrate"/>
    <property type="match status" value="1"/>
</dbReference>
<accession>A0A3A9ZAB4</accession>
<organism evidence="6 7">
    <name type="scientific">Streptomyces hoynatensis</name>
    <dbReference type="NCBI Taxonomy" id="1141874"/>
    <lineage>
        <taxon>Bacteria</taxon>
        <taxon>Bacillati</taxon>
        <taxon>Actinomycetota</taxon>
        <taxon>Actinomycetes</taxon>
        <taxon>Kitasatosporales</taxon>
        <taxon>Streptomycetaceae</taxon>
        <taxon>Streptomyces</taxon>
    </lineage>
</organism>
<dbReference type="PANTHER" id="PTHR30346">
    <property type="entry name" value="TRANSCRIPTIONAL DUAL REGULATOR HCAR-RELATED"/>
    <property type="match status" value="1"/>
</dbReference>
<dbReference type="Gene3D" id="1.10.10.10">
    <property type="entry name" value="Winged helix-like DNA-binding domain superfamily/Winged helix DNA-binding domain"/>
    <property type="match status" value="1"/>
</dbReference>
<dbReference type="PANTHER" id="PTHR30346:SF0">
    <property type="entry name" value="HCA OPERON TRANSCRIPTIONAL ACTIVATOR HCAR"/>
    <property type="match status" value="1"/>
</dbReference>
<sequence length="287" mass="30311">MESRSLRYFVAVAEERSFTRAAGRLGIAGPALSRAIRNLEAEIGVRLFERSTRVVELTEPGATLLAQVQPALEALDAAVRRAARASAPHRSLLLAVKADADGGLLEDLLTAAATEAGAEPIAVRLCGWREHTRLLRTGEADAALMFEPYDPDGIDADIVALEPRVAALPTGHALTAVSRVLLADLGIAPEEVDERAEHDINAHGVHDLAQLLALVGLGTTTTVLPRSVAARYPRPAVAYVPIEDCPPATLVIAWPERSRSRGVAALVRAAAAVARSRGMSTAAEAAR</sequence>
<dbReference type="InterPro" id="IPR036388">
    <property type="entry name" value="WH-like_DNA-bd_sf"/>
</dbReference>
<dbReference type="GO" id="GO:0003677">
    <property type="term" value="F:DNA binding"/>
    <property type="evidence" value="ECO:0007669"/>
    <property type="project" value="UniProtKB-KW"/>
</dbReference>
<evidence type="ECO:0000256" key="2">
    <source>
        <dbReference type="ARBA" id="ARBA00023015"/>
    </source>
</evidence>
<keyword evidence="3" id="KW-0238">DNA-binding</keyword>
<protein>
    <submittedName>
        <fullName evidence="6">LysR family transcriptional regulator</fullName>
    </submittedName>
</protein>
<dbReference type="InterPro" id="IPR036390">
    <property type="entry name" value="WH_DNA-bd_sf"/>
</dbReference>
<dbReference type="Proteomes" id="UP000272474">
    <property type="component" value="Unassembled WGS sequence"/>
</dbReference>
<proteinExistence type="inferred from homology"/>
<evidence type="ECO:0000313" key="7">
    <source>
        <dbReference type="Proteomes" id="UP000272474"/>
    </source>
</evidence>
<feature type="domain" description="HTH lysR-type" evidence="5">
    <location>
        <begin position="1"/>
        <end position="58"/>
    </location>
</feature>
<dbReference type="EMBL" id="RBAL01000003">
    <property type="protein sequence ID" value="RKN45095.1"/>
    <property type="molecule type" value="Genomic_DNA"/>
</dbReference>
<dbReference type="OrthoDB" id="79118at2"/>
<evidence type="ECO:0000313" key="6">
    <source>
        <dbReference type="EMBL" id="RKN45095.1"/>
    </source>
</evidence>
<dbReference type="SUPFAM" id="SSF53850">
    <property type="entry name" value="Periplasmic binding protein-like II"/>
    <property type="match status" value="1"/>
</dbReference>
<comment type="caution">
    <text evidence="6">The sequence shown here is derived from an EMBL/GenBank/DDBJ whole genome shotgun (WGS) entry which is preliminary data.</text>
</comment>
<evidence type="ECO:0000256" key="3">
    <source>
        <dbReference type="ARBA" id="ARBA00023125"/>
    </source>
</evidence>
<dbReference type="InterPro" id="IPR000847">
    <property type="entry name" value="LysR_HTH_N"/>
</dbReference>
<comment type="similarity">
    <text evidence="1">Belongs to the LysR transcriptional regulatory family.</text>
</comment>
<reference evidence="6 7" key="1">
    <citation type="journal article" date="2014" name="Int. J. Syst. Evol. Microbiol.">
        <title>Streptomyces hoynatensis sp. nov., isolated from deep marine sediment.</title>
        <authorList>
            <person name="Veyisoglu A."/>
            <person name="Sahin N."/>
        </authorList>
    </citation>
    <scope>NUCLEOTIDE SEQUENCE [LARGE SCALE GENOMIC DNA]</scope>
    <source>
        <strain evidence="6 7">KCTC 29097</strain>
    </source>
</reference>
<name>A0A3A9ZAB4_9ACTN</name>
<evidence type="ECO:0000259" key="5">
    <source>
        <dbReference type="PROSITE" id="PS50931"/>
    </source>
</evidence>
<keyword evidence="2" id="KW-0805">Transcription regulation</keyword>
<dbReference type="PRINTS" id="PR00039">
    <property type="entry name" value="HTHLYSR"/>
</dbReference>
<dbReference type="FunFam" id="1.10.10.10:FF:000001">
    <property type="entry name" value="LysR family transcriptional regulator"/>
    <property type="match status" value="1"/>
</dbReference>
<keyword evidence="7" id="KW-1185">Reference proteome</keyword>
<dbReference type="Gene3D" id="3.40.190.10">
    <property type="entry name" value="Periplasmic binding protein-like II"/>
    <property type="match status" value="4"/>
</dbReference>
<gene>
    <name evidence="6" type="ORF">D7294_07780</name>
</gene>
<dbReference type="SUPFAM" id="SSF46785">
    <property type="entry name" value="Winged helix' DNA-binding domain"/>
    <property type="match status" value="1"/>
</dbReference>
<dbReference type="Pfam" id="PF00126">
    <property type="entry name" value="HTH_1"/>
    <property type="match status" value="1"/>
</dbReference>
<evidence type="ECO:0000256" key="1">
    <source>
        <dbReference type="ARBA" id="ARBA00009437"/>
    </source>
</evidence>
<dbReference type="PROSITE" id="PS50931">
    <property type="entry name" value="HTH_LYSR"/>
    <property type="match status" value="1"/>
</dbReference>
<evidence type="ECO:0000256" key="4">
    <source>
        <dbReference type="ARBA" id="ARBA00023163"/>
    </source>
</evidence>